<dbReference type="PANTHER" id="PTHR34385:SF1">
    <property type="entry name" value="PEPTIDOGLYCAN L-ALANYL-D-GLUTAMATE ENDOPEPTIDASE CWLK"/>
    <property type="match status" value="1"/>
</dbReference>
<reference evidence="3 4" key="1">
    <citation type="submission" date="2020-08" db="EMBL/GenBank/DDBJ databases">
        <title>Sequencing the genomes of 1000 actinobacteria strains.</title>
        <authorList>
            <person name="Klenk H.-P."/>
        </authorList>
    </citation>
    <scope>NUCLEOTIDE SEQUENCE [LARGE SCALE GENOMIC DNA]</scope>
    <source>
        <strain evidence="3 4">DSM 9581</strain>
    </source>
</reference>
<dbReference type="RefSeq" id="WP_183835235.1">
    <property type="nucleotide sequence ID" value="NZ_JACHDN010000001.1"/>
</dbReference>
<dbReference type="CDD" id="cd14852">
    <property type="entry name" value="LD-carboxypeptidase"/>
    <property type="match status" value="1"/>
</dbReference>
<dbReference type="AlphaFoldDB" id="A0A7W8SHZ8"/>
<keyword evidence="3" id="KW-0645">Protease</keyword>
<feature type="region of interest" description="Disordered" evidence="1">
    <location>
        <begin position="221"/>
        <end position="241"/>
    </location>
</feature>
<feature type="region of interest" description="Disordered" evidence="1">
    <location>
        <begin position="1"/>
        <end position="31"/>
    </location>
</feature>
<organism evidence="3 4">
    <name type="scientific">Cellulomonas hominis</name>
    <dbReference type="NCBI Taxonomy" id="156981"/>
    <lineage>
        <taxon>Bacteria</taxon>
        <taxon>Bacillati</taxon>
        <taxon>Actinomycetota</taxon>
        <taxon>Actinomycetes</taxon>
        <taxon>Micrococcales</taxon>
        <taxon>Cellulomonadaceae</taxon>
        <taxon>Cellulomonas</taxon>
    </lineage>
</organism>
<dbReference type="InterPro" id="IPR052179">
    <property type="entry name" value="DD-CPase-like"/>
</dbReference>
<feature type="compositionally biased region" description="Basic residues" evidence="1">
    <location>
        <begin position="1"/>
        <end position="19"/>
    </location>
</feature>
<evidence type="ECO:0000313" key="3">
    <source>
        <dbReference type="EMBL" id="MBB5475184.1"/>
    </source>
</evidence>
<feature type="compositionally biased region" description="Low complexity" evidence="1">
    <location>
        <begin position="65"/>
        <end position="76"/>
    </location>
</feature>
<sequence>MTPRPQHARGTRARRGRHRPAGDAGRAVRRGTQALATVVAGGLALGLAVHDGGLLDPPDPHRTRTAAPAADPAPRASAGAEDRGPAPAATPSTAGLAPAGDPRPSLRTPDIPWSTPEELTPPARAGLDLARESTTDPASVWIVVNKALPLQPATWSPPDLVAVGAYQVRAVVQDPLTRMLAAAAADGVRLELRSGFRSYDYQAGVHAGWAAQVGAPRADEVSARPGHSEHQTGLAVDVGSGSRPDCDFQDCFAETDEGRWVAARAGEFGFVVRYTAAGQAVTGFAAEGWHLRYVGTDLVGEMQRRGVGTLEELFDLPGGPAYR</sequence>
<dbReference type="InterPro" id="IPR009045">
    <property type="entry name" value="Zn_M74/Hedgehog-like"/>
</dbReference>
<dbReference type="Gene3D" id="3.30.1380.10">
    <property type="match status" value="1"/>
</dbReference>
<keyword evidence="3" id="KW-0121">Carboxypeptidase</keyword>
<dbReference type="InterPro" id="IPR058193">
    <property type="entry name" value="VanY/YodJ_core_dom"/>
</dbReference>
<dbReference type="EC" id="3.4.16.4" evidence="3"/>
<name>A0A7W8SHZ8_9CELL</name>
<dbReference type="PANTHER" id="PTHR34385">
    <property type="entry name" value="D-ALANYL-D-ALANINE CARBOXYPEPTIDASE"/>
    <property type="match status" value="1"/>
</dbReference>
<gene>
    <name evidence="3" type="ORF">HNR08_003920</name>
</gene>
<feature type="compositionally biased region" description="Low complexity" evidence="1">
    <location>
        <begin position="85"/>
        <end position="100"/>
    </location>
</feature>
<feature type="domain" description="D-alanyl-D-alanine carboxypeptidase-like core" evidence="2">
    <location>
        <begin position="167"/>
        <end position="295"/>
    </location>
</feature>
<feature type="region of interest" description="Disordered" evidence="1">
    <location>
        <begin position="54"/>
        <end position="122"/>
    </location>
</feature>
<dbReference type="SUPFAM" id="SSF55166">
    <property type="entry name" value="Hedgehog/DD-peptidase"/>
    <property type="match status" value="1"/>
</dbReference>
<dbReference type="Pfam" id="PF02557">
    <property type="entry name" value="VanY"/>
    <property type="match status" value="1"/>
</dbReference>
<comment type="caution">
    <text evidence="3">The sequence shown here is derived from an EMBL/GenBank/DDBJ whole genome shotgun (WGS) entry which is preliminary data.</text>
</comment>
<evidence type="ECO:0000313" key="4">
    <source>
        <dbReference type="Proteomes" id="UP000564629"/>
    </source>
</evidence>
<protein>
    <submittedName>
        <fullName evidence="3">D-alanyl-D-alanine carboxypeptidase</fullName>
        <ecNumber evidence="3">3.4.16.4</ecNumber>
    </submittedName>
</protein>
<dbReference type="Proteomes" id="UP000564629">
    <property type="component" value="Unassembled WGS sequence"/>
</dbReference>
<proteinExistence type="predicted"/>
<feature type="compositionally biased region" description="Basic and acidic residues" evidence="1">
    <location>
        <begin position="221"/>
        <end position="230"/>
    </location>
</feature>
<evidence type="ECO:0000259" key="2">
    <source>
        <dbReference type="Pfam" id="PF02557"/>
    </source>
</evidence>
<dbReference type="EMBL" id="JACHDN010000001">
    <property type="protein sequence ID" value="MBB5475184.1"/>
    <property type="molecule type" value="Genomic_DNA"/>
</dbReference>
<accession>A0A7W8SHZ8</accession>
<dbReference type="GO" id="GO:0006508">
    <property type="term" value="P:proteolysis"/>
    <property type="evidence" value="ECO:0007669"/>
    <property type="project" value="InterPro"/>
</dbReference>
<dbReference type="InterPro" id="IPR003709">
    <property type="entry name" value="VanY-like_core_dom"/>
</dbReference>
<keyword evidence="3" id="KW-0378">Hydrolase</keyword>
<evidence type="ECO:0000256" key="1">
    <source>
        <dbReference type="SAM" id="MobiDB-lite"/>
    </source>
</evidence>
<dbReference type="GO" id="GO:0009002">
    <property type="term" value="F:serine-type D-Ala-D-Ala carboxypeptidase activity"/>
    <property type="evidence" value="ECO:0007669"/>
    <property type="project" value="UniProtKB-EC"/>
</dbReference>